<dbReference type="InterPro" id="IPR010982">
    <property type="entry name" value="Lambda_DNA-bd_dom_sf"/>
</dbReference>
<evidence type="ECO:0000313" key="4">
    <source>
        <dbReference type="Proteomes" id="UP000587880"/>
    </source>
</evidence>
<gene>
    <name evidence="3" type="ORF">HF849_07065</name>
</gene>
<dbReference type="PANTHER" id="PTHR46797:SF1">
    <property type="entry name" value="METHYLPHOSPHONATE SYNTHASE"/>
    <property type="match status" value="1"/>
</dbReference>
<evidence type="ECO:0000259" key="2">
    <source>
        <dbReference type="PROSITE" id="PS50943"/>
    </source>
</evidence>
<dbReference type="GO" id="GO:0005829">
    <property type="term" value="C:cytosol"/>
    <property type="evidence" value="ECO:0007669"/>
    <property type="project" value="TreeGrafter"/>
</dbReference>
<dbReference type="Gene3D" id="1.10.260.40">
    <property type="entry name" value="lambda repressor-like DNA-binding domains"/>
    <property type="match status" value="1"/>
</dbReference>
<comment type="caution">
    <text evidence="3">The sequence shown here is derived from an EMBL/GenBank/DDBJ whole genome shotgun (WGS) entry which is preliminary data.</text>
</comment>
<dbReference type="GO" id="GO:0003700">
    <property type="term" value="F:DNA-binding transcription factor activity"/>
    <property type="evidence" value="ECO:0007669"/>
    <property type="project" value="TreeGrafter"/>
</dbReference>
<name>A0A7X9SMC0_CLOBE</name>
<dbReference type="SUPFAM" id="SSF47413">
    <property type="entry name" value="lambda repressor-like DNA-binding domains"/>
    <property type="match status" value="1"/>
</dbReference>
<dbReference type="Pfam" id="PF01381">
    <property type="entry name" value="HTH_3"/>
    <property type="match status" value="1"/>
</dbReference>
<feature type="domain" description="HTH cro/C1-type" evidence="2">
    <location>
        <begin position="11"/>
        <end position="66"/>
    </location>
</feature>
<dbReference type="EMBL" id="JABAGD010000010">
    <property type="protein sequence ID" value="NMF04523.1"/>
    <property type="molecule type" value="Genomic_DNA"/>
</dbReference>
<dbReference type="InterPro" id="IPR050807">
    <property type="entry name" value="TransReg_Diox_bact_type"/>
</dbReference>
<reference evidence="3 4" key="1">
    <citation type="submission" date="2020-04" db="EMBL/GenBank/DDBJ databases">
        <authorList>
            <person name="Hitch T.C.A."/>
            <person name="Wylensek D."/>
            <person name="Clavel T."/>
        </authorList>
    </citation>
    <scope>NUCLEOTIDE SEQUENCE [LARGE SCALE GENOMIC DNA]</scope>
    <source>
        <strain evidence="3 4">WB01_NA02</strain>
    </source>
</reference>
<accession>A0A7X9SMC0</accession>
<organism evidence="3 4">
    <name type="scientific">Clostridium beijerinckii</name>
    <name type="common">Clostridium MP</name>
    <dbReference type="NCBI Taxonomy" id="1520"/>
    <lineage>
        <taxon>Bacteria</taxon>
        <taxon>Bacillati</taxon>
        <taxon>Bacillota</taxon>
        <taxon>Clostridia</taxon>
        <taxon>Eubacteriales</taxon>
        <taxon>Clostridiaceae</taxon>
        <taxon>Clostridium</taxon>
    </lineage>
</organism>
<dbReference type="SMART" id="SM00530">
    <property type="entry name" value="HTH_XRE"/>
    <property type="match status" value="1"/>
</dbReference>
<dbReference type="RefSeq" id="WP_168981520.1">
    <property type="nucleotide sequence ID" value="NZ_JABAGD010000010.1"/>
</dbReference>
<evidence type="ECO:0000313" key="3">
    <source>
        <dbReference type="EMBL" id="NMF04523.1"/>
    </source>
</evidence>
<dbReference type="AlphaFoldDB" id="A0A7X9SMC0"/>
<dbReference type="PANTHER" id="PTHR46797">
    <property type="entry name" value="HTH-TYPE TRANSCRIPTIONAL REGULATOR"/>
    <property type="match status" value="1"/>
</dbReference>
<evidence type="ECO:0000256" key="1">
    <source>
        <dbReference type="ARBA" id="ARBA00023125"/>
    </source>
</evidence>
<protein>
    <submittedName>
        <fullName evidence="3">Helix-turn-helix transcriptional regulator</fullName>
    </submittedName>
</protein>
<dbReference type="CDD" id="cd00093">
    <property type="entry name" value="HTH_XRE"/>
    <property type="match status" value="1"/>
</dbReference>
<dbReference type="Proteomes" id="UP000587880">
    <property type="component" value="Unassembled WGS sequence"/>
</dbReference>
<keyword evidence="1" id="KW-0238">DNA-binding</keyword>
<dbReference type="InterPro" id="IPR001387">
    <property type="entry name" value="Cro/C1-type_HTH"/>
</dbReference>
<dbReference type="GO" id="GO:0003677">
    <property type="term" value="F:DNA binding"/>
    <property type="evidence" value="ECO:0007669"/>
    <property type="project" value="UniProtKB-KW"/>
</dbReference>
<sequence>MMSISTLGLNIRALREKKGWSLNKLKEECGISYATLHDIENGKSQNLNSKNLEIVAKALSATVDELLNIESIEYVVDDISDTLDAIFESDELKLDGIALNEYESEFLKDFFKAGINRIREKRVESKK</sequence>
<proteinExistence type="predicted"/>
<dbReference type="PROSITE" id="PS50943">
    <property type="entry name" value="HTH_CROC1"/>
    <property type="match status" value="1"/>
</dbReference>